<dbReference type="Pfam" id="PF24035">
    <property type="entry name" value="DUF7344"/>
    <property type="match status" value="1"/>
</dbReference>
<dbReference type="AlphaFoldDB" id="A0A1H9LX34"/>
<organism evidence="2 3">
    <name type="scientific">Natrinema salaciae</name>
    <dbReference type="NCBI Taxonomy" id="1186196"/>
    <lineage>
        <taxon>Archaea</taxon>
        <taxon>Methanobacteriati</taxon>
        <taxon>Methanobacteriota</taxon>
        <taxon>Stenosarchaea group</taxon>
        <taxon>Halobacteria</taxon>
        <taxon>Halobacteriales</taxon>
        <taxon>Natrialbaceae</taxon>
        <taxon>Natrinema</taxon>
    </lineage>
</organism>
<reference evidence="3" key="1">
    <citation type="submission" date="2016-10" db="EMBL/GenBank/DDBJ databases">
        <authorList>
            <person name="Varghese N."/>
            <person name="Submissions S."/>
        </authorList>
    </citation>
    <scope>NUCLEOTIDE SEQUENCE [LARGE SCALE GENOMIC DNA]</scope>
    <source>
        <strain evidence="3">DSM 25055</strain>
    </source>
</reference>
<name>A0A1H9LX34_9EURY</name>
<dbReference type="Proteomes" id="UP000199114">
    <property type="component" value="Unassembled WGS sequence"/>
</dbReference>
<evidence type="ECO:0000313" key="2">
    <source>
        <dbReference type="EMBL" id="SER15990.1"/>
    </source>
</evidence>
<evidence type="ECO:0000259" key="1">
    <source>
        <dbReference type="Pfam" id="PF24035"/>
    </source>
</evidence>
<feature type="domain" description="DUF7344" evidence="1">
    <location>
        <begin position="12"/>
        <end position="77"/>
    </location>
</feature>
<dbReference type="InterPro" id="IPR055768">
    <property type="entry name" value="DUF7344"/>
</dbReference>
<dbReference type="RefSeq" id="WP_245742121.1">
    <property type="nucleotide sequence ID" value="NZ_FOFD01000004.1"/>
</dbReference>
<gene>
    <name evidence="2" type="ORF">SAMN04489841_3120</name>
</gene>
<keyword evidence="3" id="KW-1185">Reference proteome</keyword>
<sequence>MSTVDRFFQAVSNVQRRRLLIHMLEHNPEDESKVYTGAVDTTEKELSNLRIEMKHTHLPLLEDYGFVNWDRENHEVTKGPEFDEIRPVLEMMIKYQDELSDDWL</sequence>
<accession>A0A1H9LX34</accession>
<evidence type="ECO:0000313" key="3">
    <source>
        <dbReference type="Proteomes" id="UP000199114"/>
    </source>
</evidence>
<dbReference type="EMBL" id="FOFD01000004">
    <property type="protein sequence ID" value="SER15990.1"/>
    <property type="molecule type" value="Genomic_DNA"/>
</dbReference>
<proteinExistence type="predicted"/>
<protein>
    <recommendedName>
        <fullName evidence="1">DUF7344 domain-containing protein</fullName>
    </recommendedName>
</protein>